<dbReference type="InterPro" id="IPR027417">
    <property type="entry name" value="P-loop_NTPase"/>
</dbReference>
<reference evidence="3 4" key="1">
    <citation type="submission" date="2017-08" db="EMBL/GenBank/DDBJ databases">
        <title>The complete genome sequence of moderately halophilic actinomycete Actinopolyspora erythraea YIM 90600, the producer of novel erythromycin, novel actinopolysporins A-C and tubercidin.</title>
        <authorList>
            <person name="Yin M."/>
            <person name="Tang S."/>
        </authorList>
    </citation>
    <scope>NUCLEOTIDE SEQUENCE [LARGE SCALE GENOMIC DNA]</scope>
    <source>
        <strain evidence="3 4">YIM 90600</strain>
    </source>
</reference>
<proteinExistence type="predicted"/>
<dbReference type="AlphaFoldDB" id="A0A223RNR2"/>
<feature type="domain" description="NB-ARC" evidence="2">
    <location>
        <begin position="79"/>
        <end position="223"/>
    </location>
</feature>
<evidence type="ECO:0000256" key="1">
    <source>
        <dbReference type="PROSITE-ProRule" id="PRU00339"/>
    </source>
</evidence>
<sequence length="709" mass="79340">MTMTNEYRGDAHNVVQAGQVGGFEQHLHFHGPGTAPPERFPERPVSVPAEPVLLVDRQCERDRLHRALGNSSHANGSSGATLIALCGLSGIGKSTLARSFSWQVHERFEDGFCYIDCHARPDAGHGELARSCLRRIGIADQDIPALDKDAVQLLRDRTRGRRMGFVFDGLVRPHQLRELKLAAPESMILFTSQHRAAEFPSTEVSSIDLDRLSHEHAVELLARITETDLDATDPDVVRLVERCGRTPLALEFVGRKIRRLAHWTPRRAADWLADPEHGLQVLHDNPEVRDTLELAVTDLPADQAVLYRLLGVSPCLTFETGAVAALLDTDHEEAEDLLHELRAANLVRGPDNGRFHLHDLVRVHAGERAEDLDGESSEAAHRRLVTHYRRLGAHADRAVMEPSRMRVAGDEDLVLGEDNPFTKPGALRWLEAEFPNILALVHDARHRGDDETVLALCDGALWTLHNHHKHYEETLRAFEVATGAADRLGDPVALARTRILRTRVLMECHRFAEAHEQADRAREAAASAGHRQVLASAYEFHGRVYLEQRDYESATELFRSAWEISEQLGKPRGMALVEHFTAQAHSGLGEQEKALEYLETAAARLADFPNDWRTSAKVKVTTGVVLRRMGRHRQAVERLELAIAELSAHRCEEHDEKLLFELASPFEELARSLRELGEGERAEKCLREAAAIYERAGSPKAERVRAELD</sequence>
<evidence type="ECO:0000313" key="4">
    <source>
        <dbReference type="Proteomes" id="UP000215043"/>
    </source>
</evidence>
<dbReference type="PRINTS" id="PR00364">
    <property type="entry name" value="DISEASERSIST"/>
</dbReference>
<dbReference type="GO" id="GO:0043531">
    <property type="term" value="F:ADP binding"/>
    <property type="evidence" value="ECO:0007669"/>
    <property type="project" value="InterPro"/>
</dbReference>
<organism evidence="3 4">
    <name type="scientific">Actinopolyspora erythraea</name>
    <dbReference type="NCBI Taxonomy" id="414996"/>
    <lineage>
        <taxon>Bacteria</taxon>
        <taxon>Bacillati</taxon>
        <taxon>Actinomycetota</taxon>
        <taxon>Actinomycetes</taxon>
        <taxon>Actinopolysporales</taxon>
        <taxon>Actinopolysporaceae</taxon>
        <taxon>Actinopolyspora</taxon>
    </lineage>
</organism>
<evidence type="ECO:0000259" key="2">
    <source>
        <dbReference type="Pfam" id="PF00931"/>
    </source>
</evidence>
<dbReference type="SMART" id="SM00028">
    <property type="entry name" value="TPR"/>
    <property type="match status" value="4"/>
</dbReference>
<dbReference type="InterPro" id="IPR019734">
    <property type="entry name" value="TPR_rpt"/>
</dbReference>
<dbReference type="SUPFAM" id="SSF48452">
    <property type="entry name" value="TPR-like"/>
    <property type="match status" value="1"/>
</dbReference>
<dbReference type="PANTHER" id="PTHR47691:SF3">
    <property type="entry name" value="HTH-TYPE TRANSCRIPTIONAL REGULATOR RV0890C-RELATED"/>
    <property type="match status" value="1"/>
</dbReference>
<dbReference type="SUPFAM" id="SSF52540">
    <property type="entry name" value="P-loop containing nucleoside triphosphate hydrolases"/>
    <property type="match status" value="1"/>
</dbReference>
<keyword evidence="1" id="KW-0802">TPR repeat</keyword>
<dbReference type="Gene3D" id="3.40.50.300">
    <property type="entry name" value="P-loop containing nucleotide triphosphate hydrolases"/>
    <property type="match status" value="1"/>
</dbReference>
<dbReference type="InterPro" id="IPR002182">
    <property type="entry name" value="NB-ARC"/>
</dbReference>
<dbReference type="Gene3D" id="1.25.40.10">
    <property type="entry name" value="Tetratricopeptide repeat domain"/>
    <property type="match status" value="2"/>
</dbReference>
<dbReference type="Proteomes" id="UP000215043">
    <property type="component" value="Chromosome"/>
</dbReference>
<dbReference type="Pfam" id="PF00931">
    <property type="entry name" value="NB-ARC"/>
    <property type="match status" value="1"/>
</dbReference>
<dbReference type="InterPro" id="IPR011990">
    <property type="entry name" value="TPR-like_helical_dom_sf"/>
</dbReference>
<name>A0A223RNR2_9ACTN</name>
<gene>
    <name evidence="3" type="ORF">CDG81_03380</name>
</gene>
<dbReference type="PROSITE" id="PS50005">
    <property type="entry name" value="TPR"/>
    <property type="match status" value="1"/>
</dbReference>
<feature type="repeat" description="TPR" evidence="1">
    <location>
        <begin position="535"/>
        <end position="568"/>
    </location>
</feature>
<dbReference type="EMBL" id="CP022752">
    <property type="protein sequence ID" value="ASU77508.1"/>
    <property type="molecule type" value="Genomic_DNA"/>
</dbReference>
<accession>A0A223RNR2</accession>
<evidence type="ECO:0000313" key="3">
    <source>
        <dbReference type="EMBL" id="ASU77508.1"/>
    </source>
</evidence>
<dbReference type="KEGG" id="aey:CDG81_03380"/>
<protein>
    <recommendedName>
        <fullName evidence="2">NB-ARC domain-containing protein</fullName>
    </recommendedName>
</protein>
<dbReference type="PANTHER" id="PTHR47691">
    <property type="entry name" value="REGULATOR-RELATED"/>
    <property type="match status" value="1"/>
</dbReference>